<keyword evidence="3" id="KW-0378">Hydrolase</keyword>
<evidence type="ECO:0000256" key="1">
    <source>
        <dbReference type="ARBA" id="ARBA00005519"/>
    </source>
</evidence>
<dbReference type="SMART" id="SM00248">
    <property type="entry name" value="ANK"/>
    <property type="match status" value="2"/>
</dbReference>
<organism evidence="6 7">
    <name type="scientific">Stachybotrys chartarum (strain CBS 109288 / IBT 7711)</name>
    <name type="common">Toxic black mold</name>
    <name type="synonym">Stilbospora chartarum</name>
    <dbReference type="NCBI Taxonomy" id="1280523"/>
    <lineage>
        <taxon>Eukaryota</taxon>
        <taxon>Fungi</taxon>
        <taxon>Dikarya</taxon>
        <taxon>Ascomycota</taxon>
        <taxon>Pezizomycotina</taxon>
        <taxon>Sordariomycetes</taxon>
        <taxon>Hypocreomycetidae</taxon>
        <taxon>Hypocreales</taxon>
        <taxon>Stachybotryaceae</taxon>
        <taxon>Stachybotrys</taxon>
    </lineage>
</organism>
<evidence type="ECO:0000256" key="2">
    <source>
        <dbReference type="PROSITE-ProRule" id="PRU00023"/>
    </source>
</evidence>
<dbReference type="Gene3D" id="1.25.40.20">
    <property type="entry name" value="Ankyrin repeat-containing domain"/>
    <property type="match status" value="1"/>
</dbReference>
<dbReference type="PANTHER" id="PTHR34002">
    <property type="entry name" value="BLR1656 PROTEIN"/>
    <property type="match status" value="1"/>
</dbReference>
<dbReference type="Gene3D" id="2.60.120.180">
    <property type="match status" value="1"/>
</dbReference>
<proteinExistence type="inferred from homology"/>
<dbReference type="AlphaFoldDB" id="A0A084B7P4"/>
<sequence>MKYLASLAILVAAAAAQSGAWGQCGGYHQCTPGSGSSNPPATTTTNPNPPTGTHQVSLCSQYAYHSANGYEILNNLWGISGATGRQCTYYDGPSGNGVAMSSDWVWQGDQNTVKSYVWANPIFTRRRISDIASLPTTVQWSYNITNMRANVAYDIFTDPDPNHPNHSGQYELMIWLQRYGGIWPITESPTGTPVARVTIAGYAWDFYTGWNGDMRVYSFLAANGPINSFSGDVKLFFNYLVQNQGFPANNQYMLIYNFGTEAFTGGPAYFNVPRILRPTTRPLSSASFFKLIKRLDMDFRVYRDAEKAMPVLRRPEHAMSDDVATSDDTSSNQAVKDPGERRCGYSNPGQTTDKIGKFCGCANLAGKSLFSGFLRLEQKVDHCPFCLSTHGHGIGKLPRVMQRRPADCYDISGGRSYRILYPDEDSDFAIPFGWELDKEDSVIYTVTYQGRLYDPLSRRSRFRRLLDEYQNPSWPDENDKAAATDENAIVDSLNSMGLSDSEEHDNKPTRPDDIWRELMNDQSHRSTCYISACCLKDIEQLEALFHEYPEDSFANAVDHEGNNGILLAATEDAGLNTVKWLQQRGVSIDQGNYYGRTALMEAALWGRLETVQFLIDSGASIYAKDANGHRATDFAADSERNEEERIDRARNIVMVRPDANRKRRQILALLTRHETMDQGSLNRPTSSQIHEGYFGKISPNLLWYYKPDTSYNIGPGEESKAFARLDRGARYPIISAMSGYSQGYREDVLNNEIWTRKAEDLCRTIDWEVSPSYASHVEKQLIAYYMDRH</sequence>
<dbReference type="PANTHER" id="PTHR34002:SF10">
    <property type="entry name" value="PUTATIVE-RELATED"/>
    <property type="match status" value="1"/>
</dbReference>
<dbReference type="InterPro" id="IPR013320">
    <property type="entry name" value="ConA-like_dom_sf"/>
</dbReference>
<evidence type="ECO:0000256" key="3">
    <source>
        <dbReference type="RuleBase" id="RU361163"/>
    </source>
</evidence>
<reference evidence="6 7" key="1">
    <citation type="journal article" date="2014" name="BMC Genomics">
        <title>Comparative genome sequencing reveals chemotype-specific gene clusters in the toxigenic black mold Stachybotrys.</title>
        <authorList>
            <person name="Semeiks J."/>
            <person name="Borek D."/>
            <person name="Otwinowski Z."/>
            <person name="Grishin N.V."/>
        </authorList>
    </citation>
    <scope>NUCLEOTIDE SEQUENCE [LARGE SCALE GENOMIC DNA]</scope>
    <source>
        <strain evidence="7">CBS 109288 / IBT 7711</strain>
    </source>
</reference>
<dbReference type="HOGENOM" id="CLU_355716_0_0_1"/>
<dbReference type="GO" id="GO:0000272">
    <property type="term" value="P:polysaccharide catabolic process"/>
    <property type="evidence" value="ECO:0007669"/>
    <property type="project" value="UniProtKB-KW"/>
</dbReference>
<keyword evidence="3" id="KW-0119">Carbohydrate metabolism</keyword>
<dbReference type="InterPro" id="IPR002110">
    <property type="entry name" value="Ankyrin_rpt"/>
</dbReference>
<dbReference type="Pfam" id="PF12796">
    <property type="entry name" value="Ank_2"/>
    <property type="match status" value="1"/>
</dbReference>
<dbReference type="EMBL" id="KL647818">
    <property type="protein sequence ID" value="KEY73573.1"/>
    <property type="molecule type" value="Genomic_DNA"/>
</dbReference>
<feature type="compositionally biased region" description="Low complexity" evidence="4">
    <location>
        <begin position="32"/>
        <end position="46"/>
    </location>
</feature>
<evidence type="ECO:0000313" key="7">
    <source>
        <dbReference type="Proteomes" id="UP000028045"/>
    </source>
</evidence>
<dbReference type="SUPFAM" id="SSF48403">
    <property type="entry name" value="Ankyrin repeat"/>
    <property type="match status" value="1"/>
</dbReference>
<feature type="non-terminal residue" evidence="6">
    <location>
        <position position="789"/>
    </location>
</feature>
<dbReference type="InterPro" id="IPR013319">
    <property type="entry name" value="GH11/12"/>
</dbReference>
<feature type="region of interest" description="Disordered" evidence="4">
    <location>
        <begin position="313"/>
        <end position="348"/>
    </location>
</feature>
<keyword evidence="3" id="KW-0624">Polysaccharide degradation</keyword>
<feature type="compositionally biased region" description="Low complexity" evidence="4">
    <location>
        <begin position="321"/>
        <end position="331"/>
    </location>
</feature>
<dbReference type="Pfam" id="PF01670">
    <property type="entry name" value="Glyco_hydro_12"/>
    <property type="match status" value="1"/>
</dbReference>
<dbReference type="InterPro" id="IPR036770">
    <property type="entry name" value="Ankyrin_rpt-contain_sf"/>
</dbReference>
<dbReference type="InterPro" id="IPR002594">
    <property type="entry name" value="GH12"/>
</dbReference>
<keyword evidence="2" id="KW-0040">ANK repeat</keyword>
<feature type="region of interest" description="Disordered" evidence="4">
    <location>
        <begin position="32"/>
        <end position="52"/>
    </location>
</feature>
<feature type="repeat" description="ANK" evidence="2">
    <location>
        <begin position="594"/>
        <end position="626"/>
    </location>
</feature>
<dbReference type="OrthoDB" id="89349at2759"/>
<name>A0A084B7P4_STACB</name>
<dbReference type="GO" id="GO:0008810">
    <property type="term" value="F:cellulase activity"/>
    <property type="evidence" value="ECO:0007669"/>
    <property type="project" value="InterPro"/>
</dbReference>
<keyword evidence="3" id="KW-0326">Glycosidase</keyword>
<protein>
    <submittedName>
        <fullName evidence="6">Uncharacterized protein</fullName>
    </submittedName>
</protein>
<dbReference type="PROSITE" id="PS50297">
    <property type="entry name" value="ANK_REP_REGION"/>
    <property type="match status" value="1"/>
</dbReference>
<evidence type="ECO:0000256" key="4">
    <source>
        <dbReference type="SAM" id="MobiDB-lite"/>
    </source>
</evidence>
<feature type="signal peptide" evidence="5">
    <location>
        <begin position="1"/>
        <end position="22"/>
    </location>
</feature>
<keyword evidence="7" id="KW-1185">Reference proteome</keyword>
<gene>
    <name evidence="6" type="ORF">S7711_09190</name>
</gene>
<dbReference type="Proteomes" id="UP000028045">
    <property type="component" value="Unassembled WGS sequence"/>
</dbReference>
<dbReference type="SUPFAM" id="SSF49899">
    <property type="entry name" value="Concanavalin A-like lectins/glucanases"/>
    <property type="match status" value="1"/>
</dbReference>
<evidence type="ECO:0000313" key="6">
    <source>
        <dbReference type="EMBL" id="KEY73573.1"/>
    </source>
</evidence>
<evidence type="ECO:0000256" key="5">
    <source>
        <dbReference type="SAM" id="SignalP"/>
    </source>
</evidence>
<comment type="similarity">
    <text evidence="1 3">Belongs to the glycosyl hydrolase 12 (cellulase H) family.</text>
</comment>
<dbReference type="PROSITE" id="PS50088">
    <property type="entry name" value="ANK_REPEAT"/>
    <property type="match status" value="1"/>
</dbReference>
<accession>A0A084B7P4</accession>
<feature type="chain" id="PRO_5001771645" evidence="5">
    <location>
        <begin position="23"/>
        <end position="789"/>
    </location>
</feature>
<keyword evidence="5" id="KW-0732">Signal</keyword>